<sequence>MPNVTDLISPSFSTEKSSTYRLSIREYPNGFSFCAVDSDDNSCVAIKLTPTLSHEEPLLALHFSEVRFVKDAAFSVVPSAFLRGGDSDAEFLPIGRHLKKRAVLHSALLPDGNAILFDTKKFPGLQMDYIPRHPIQELYQFGTSLQRSDYCMAEMNGAQLNIITVTGHKLRLANTFAYETSEDAAYYILSVFQQLALDAETVPLHLIADERAPQCPAGFLSEYIRNVNIVKPGEGWNAAFPADIYHRFATQLYSLICA</sequence>
<dbReference type="CDD" id="cd24013">
    <property type="entry name" value="ASKHA_ATPase_BT3980-like"/>
    <property type="match status" value="1"/>
</dbReference>
<dbReference type="InterPro" id="IPR024213">
    <property type="entry name" value="DUF3822"/>
</dbReference>
<dbReference type="Gene3D" id="3.30.420.260">
    <property type="match status" value="1"/>
</dbReference>
<comment type="caution">
    <text evidence="1">The sequence shown here is derived from an EMBL/GenBank/DDBJ whole genome shotgun (WGS) entry which is preliminary data.</text>
</comment>
<evidence type="ECO:0000313" key="2">
    <source>
        <dbReference type="Proteomes" id="UP000712007"/>
    </source>
</evidence>
<dbReference type="Gene3D" id="3.30.420.250">
    <property type="match status" value="1"/>
</dbReference>
<accession>A0A940DL56</accession>
<dbReference type="Pfam" id="PF12864">
    <property type="entry name" value="DUF3822"/>
    <property type="match status" value="2"/>
</dbReference>
<dbReference type="EMBL" id="JADIMV010000135">
    <property type="protein sequence ID" value="MBO8440546.1"/>
    <property type="molecule type" value="Genomic_DNA"/>
</dbReference>
<organism evidence="1 2">
    <name type="scientific">Candidatus Aphodosoma intestinipullorum</name>
    <dbReference type="NCBI Taxonomy" id="2840674"/>
    <lineage>
        <taxon>Bacteria</taxon>
        <taxon>Pseudomonadati</taxon>
        <taxon>Bacteroidota</taxon>
        <taxon>Bacteroidia</taxon>
        <taxon>Bacteroidales</taxon>
        <taxon>Candidatus Aphodosoma</taxon>
    </lineage>
</organism>
<proteinExistence type="predicted"/>
<evidence type="ECO:0000313" key="1">
    <source>
        <dbReference type="EMBL" id="MBO8440546.1"/>
    </source>
</evidence>
<name>A0A940DL56_9BACT</name>
<protein>
    <submittedName>
        <fullName evidence="1">DUF3822 family protein</fullName>
    </submittedName>
</protein>
<reference evidence="1" key="2">
    <citation type="journal article" date="2021" name="PeerJ">
        <title>Extensive microbial diversity within the chicken gut microbiome revealed by metagenomics and culture.</title>
        <authorList>
            <person name="Gilroy R."/>
            <person name="Ravi A."/>
            <person name="Getino M."/>
            <person name="Pursley I."/>
            <person name="Horton D.L."/>
            <person name="Alikhan N.F."/>
            <person name="Baker D."/>
            <person name="Gharbi K."/>
            <person name="Hall N."/>
            <person name="Watson M."/>
            <person name="Adriaenssens E.M."/>
            <person name="Foster-Nyarko E."/>
            <person name="Jarju S."/>
            <person name="Secka A."/>
            <person name="Antonio M."/>
            <person name="Oren A."/>
            <person name="Chaudhuri R.R."/>
            <person name="La Ragione R."/>
            <person name="Hildebrand F."/>
            <person name="Pallen M.J."/>
        </authorList>
    </citation>
    <scope>NUCLEOTIDE SEQUENCE</scope>
    <source>
        <strain evidence="1">3924</strain>
    </source>
</reference>
<dbReference type="AlphaFoldDB" id="A0A940DL56"/>
<dbReference type="Proteomes" id="UP000712007">
    <property type="component" value="Unassembled WGS sequence"/>
</dbReference>
<gene>
    <name evidence="1" type="ORF">IAC51_07850</name>
</gene>
<reference evidence="1" key="1">
    <citation type="submission" date="2020-10" db="EMBL/GenBank/DDBJ databases">
        <authorList>
            <person name="Gilroy R."/>
        </authorList>
    </citation>
    <scope>NUCLEOTIDE SEQUENCE</scope>
    <source>
        <strain evidence="1">3924</strain>
    </source>
</reference>